<dbReference type="EMBL" id="HBGN01008407">
    <property type="protein sequence ID" value="CAD9319375.1"/>
    <property type="molecule type" value="Transcribed_RNA"/>
</dbReference>
<reference evidence="1" key="1">
    <citation type="submission" date="2021-01" db="EMBL/GenBank/DDBJ databases">
        <authorList>
            <person name="Corre E."/>
            <person name="Pelletier E."/>
            <person name="Niang G."/>
            <person name="Scheremetjew M."/>
            <person name="Finn R."/>
            <person name="Kale V."/>
            <person name="Holt S."/>
            <person name="Cochrane G."/>
            <person name="Meng A."/>
            <person name="Brown T."/>
            <person name="Cohen L."/>
        </authorList>
    </citation>
    <scope>NUCLEOTIDE SEQUENCE</scope>
    <source>
        <strain evidence="1">Pop2</strain>
    </source>
</reference>
<dbReference type="InterPro" id="IPR007263">
    <property type="entry name" value="DCC1-like"/>
</dbReference>
<accession>A0A7S1YU86</accession>
<dbReference type="InterPro" id="IPR044691">
    <property type="entry name" value="DCC1_Trx"/>
</dbReference>
<name>A0A7S1YU86_9STRA</name>
<dbReference type="AlphaFoldDB" id="A0A7S1YU86"/>
<gene>
    <name evidence="1" type="ORF">DBRI1063_LOCUS5381</name>
</gene>
<proteinExistence type="predicted"/>
<dbReference type="PANTHER" id="PTHR34290">
    <property type="entry name" value="SI:CH73-390P7.2"/>
    <property type="match status" value="1"/>
</dbReference>
<dbReference type="PANTHER" id="PTHR34290:SF2">
    <property type="entry name" value="OS04G0668800 PROTEIN"/>
    <property type="match status" value="1"/>
</dbReference>
<evidence type="ECO:0008006" key="2">
    <source>
        <dbReference type="Google" id="ProtNLM"/>
    </source>
</evidence>
<dbReference type="Pfam" id="PF04134">
    <property type="entry name" value="DCC1-like"/>
    <property type="match status" value="1"/>
</dbReference>
<sequence length="237" mass="27100">MSMYTLFTGPRLYKSSHIARKTFLNEKMLLTTLVRGGMNGSRYDVGGVKNRVFLSRFSSSAENMDNKRNGRLFKEEMNVIYDSKCGVCKMEIDFLRRRDEKLASLNNAHPRLKFTDLEGEGEGDYNPMDRSNGGITYAQGMASIHAVTFDGKILNGVPVFRALYQEVGLGWLFAVTKYPILKQLSNLGYDLFAKYRTNITRGQKLESLIKMYEEKKKIESKQKRSEKCDTATMTCRT</sequence>
<evidence type="ECO:0000313" key="1">
    <source>
        <dbReference type="EMBL" id="CAD9319375.1"/>
    </source>
</evidence>
<dbReference type="GO" id="GO:0015035">
    <property type="term" value="F:protein-disulfide reductase activity"/>
    <property type="evidence" value="ECO:0007669"/>
    <property type="project" value="InterPro"/>
</dbReference>
<protein>
    <recommendedName>
        <fullName evidence="2">DUF393 domain-containing protein</fullName>
    </recommendedName>
</protein>
<organism evidence="1">
    <name type="scientific">Ditylum brightwellii</name>
    <dbReference type="NCBI Taxonomy" id="49249"/>
    <lineage>
        <taxon>Eukaryota</taxon>
        <taxon>Sar</taxon>
        <taxon>Stramenopiles</taxon>
        <taxon>Ochrophyta</taxon>
        <taxon>Bacillariophyta</taxon>
        <taxon>Mediophyceae</taxon>
        <taxon>Lithodesmiophycidae</taxon>
        <taxon>Lithodesmiales</taxon>
        <taxon>Lithodesmiaceae</taxon>
        <taxon>Ditylum</taxon>
    </lineage>
</organism>